<feature type="transmembrane region" description="Helical" evidence="1">
    <location>
        <begin position="51"/>
        <end position="67"/>
    </location>
</feature>
<organism evidence="2 3">
    <name type="scientific">Neoroseomonas eburnea</name>
    <dbReference type="NCBI Taxonomy" id="1346889"/>
    <lineage>
        <taxon>Bacteria</taxon>
        <taxon>Pseudomonadati</taxon>
        <taxon>Pseudomonadota</taxon>
        <taxon>Alphaproteobacteria</taxon>
        <taxon>Acetobacterales</taxon>
        <taxon>Acetobacteraceae</taxon>
        <taxon>Neoroseomonas</taxon>
    </lineage>
</organism>
<gene>
    <name evidence="2" type="ORF">GXW74_16965</name>
</gene>
<keyword evidence="1" id="KW-0812">Transmembrane</keyword>
<protein>
    <submittedName>
        <fullName evidence="2">Uncharacterized protein</fullName>
    </submittedName>
</protein>
<keyword evidence="1" id="KW-0472">Membrane</keyword>
<dbReference type="EMBL" id="JAAEDL010000017">
    <property type="protein sequence ID" value="MBR0682186.1"/>
    <property type="molecule type" value="Genomic_DNA"/>
</dbReference>
<dbReference type="AlphaFoldDB" id="A0A9X9XEQ0"/>
<name>A0A9X9XEQ0_9PROT</name>
<reference evidence="2" key="1">
    <citation type="submission" date="2020-01" db="EMBL/GenBank/DDBJ databases">
        <authorList>
            <person name="Rat A."/>
        </authorList>
    </citation>
    <scope>NUCLEOTIDE SEQUENCE</scope>
    <source>
        <strain evidence="2">LMG 31228</strain>
    </source>
</reference>
<sequence>MPARFAGIVMPPRLLVIVTCIVWGASAALAPGILGEAPTASPADRATSWPVASPILLVVLPIVRRLVAPPAR</sequence>
<reference evidence="2" key="2">
    <citation type="journal article" date="2021" name="Syst. Appl. Microbiol.">
        <title>Roseomonas hellenica sp. nov., isolated from roots of wild-growing Alkanna tinctoria.</title>
        <authorList>
            <person name="Rat A."/>
            <person name="Naranjo H.D."/>
            <person name="Lebbe L."/>
            <person name="Cnockaert M."/>
            <person name="Krigas N."/>
            <person name="Grigoriadou K."/>
            <person name="Maloupa E."/>
            <person name="Willems A."/>
        </authorList>
    </citation>
    <scope>NUCLEOTIDE SEQUENCE</scope>
    <source>
        <strain evidence="2">LMG 31228</strain>
    </source>
</reference>
<evidence type="ECO:0000313" key="2">
    <source>
        <dbReference type="EMBL" id="MBR0682186.1"/>
    </source>
</evidence>
<dbReference type="RefSeq" id="WP_211847723.1">
    <property type="nucleotide sequence ID" value="NZ_JAAEDL010000017.1"/>
</dbReference>
<evidence type="ECO:0000256" key="1">
    <source>
        <dbReference type="SAM" id="Phobius"/>
    </source>
</evidence>
<proteinExistence type="predicted"/>
<keyword evidence="1" id="KW-1133">Transmembrane helix</keyword>
<accession>A0A9X9XEQ0</accession>
<evidence type="ECO:0000313" key="3">
    <source>
        <dbReference type="Proteomes" id="UP001138709"/>
    </source>
</evidence>
<dbReference type="Proteomes" id="UP001138709">
    <property type="component" value="Unassembled WGS sequence"/>
</dbReference>
<keyword evidence="3" id="KW-1185">Reference proteome</keyword>
<comment type="caution">
    <text evidence="2">The sequence shown here is derived from an EMBL/GenBank/DDBJ whole genome shotgun (WGS) entry which is preliminary data.</text>
</comment>